<evidence type="ECO:0000313" key="2">
    <source>
        <dbReference type="Proteomes" id="UP000234681"/>
    </source>
</evidence>
<dbReference type="AlphaFoldDB" id="A6J518"/>
<reference evidence="2" key="1">
    <citation type="submission" date="2005-09" db="EMBL/GenBank/DDBJ databases">
        <authorList>
            <person name="Mural R.J."/>
            <person name="Li P.W."/>
            <person name="Adams M.D."/>
            <person name="Amanatides P.G."/>
            <person name="Baden-Tillson H."/>
            <person name="Barnstead M."/>
            <person name="Chin S.H."/>
            <person name="Dew I."/>
            <person name="Evans C.A."/>
            <person name="Ferriera S."/>
            <person name="Flanigan M."/>
            <person name="Fosler C."/>
            <person name="Glodek A."/>
            <person name="Gu Z."/>
            <person name="Holt R.A."/>
            <person name="Jennings D."/>
            <person name="Kraft C.L."/>
            <person name="Lu F."/>
            <person name="Nguyen T."/>
            <person name="Nusskern D.R."/>
            <person name="Pfannkoch C.M."/>
            <person name="Sitter C."/>
            <person name="Sutton G.G."/>
            <person name="Venter J.C."/>
            <person name="Wang Z."/>
            <person name="Woodage T."/>
            <person name="Zheng X.H."/>
            <person name="Zhong F."/>
        </authorList>
    </citation>
    <scope>NUCLEOTIDE SEQUENCE [LARGE SCALE GENOMIC DNA]</scope>
    <source>
        <strain>BN</strain>
        <strain evidence="2">Sprague-Dawley</strain>
    </source>
</reference>
<name>A6J518_RAT</name>
<dbReference type="EMBL" id="CH473975">
    <property type="protein sequence ID" value="EDL95691.1"/>
    <property type="molecule type" value="Genomic_DNA"/>
</dbReference>
<organism evidence="1 2">
    <name type="scientific">Rattus norvegicus</name>
    <name type="common">Rat</name>
    <dbReference type="NCBI Taxonomy" id="10116"/>
    <lineage>
        <taxon>Eukaryota</taxon>
        <taxon>Metazoa</taxon>
        <taxon>Chordata</taxon>
        <taxon>Craniata</taxon>
        <taxon>Vertebrata</taxon>
        <taxon>Euteleostomi</taxon>
        <taxon>Mammalia</taxon>
        <taxon>Eutheria</taxon>
        <taxon>Euarchontoglires</taxon>
        <taxon>Glires</taxon>
        <taxon>Rodentia</taxon>
        <taxon>Myomorpha</taxon>
        <taxon>Muroidea</taxon>
        <taxon>Muridae</taxon>
        <taxon>Murinae</taxon>
        <taxon>Rattus</taxon>
    </lineage>
</organism>
<proteinExistence type="predicted"/>
<dbReference type="Proteomes" id="UP000234681">
    <property type="component" value="Chromosome 8"/>
</dbReference>
<evidence type="ECO:0000313" key="1">
    <source>
        <dbReference type="EMBL" id="EDL95691.1"/>
    </source>
</evidence>
<sequence length="42" mass="4402">MSCAIVAEAEMKGTDTPLSGHLLLKEAGLDILQGSRINFSLA</sequence>
<accession>A6J518</accession>
<gene>
    <name evidence="1" type="ORF">rCG_58234</name>
</gene>
<protein>
    <submittedName>
        <fullName evidence="1">RCG58234, isoform CRA_b</fullName>
    </submittedName>
</protein>